<evidence type="ECO:0000313" key="2">
    <source>
        <dbReference type="EMBL" id="MBW0474384.1"/>
    </source>
</evidence>
<dbReference type="AlphaFoldDB" id="A0A9Q3GPI9"/>
<dbReference type="OrthoDB" id="76224at2759"/>
<keyword evidence="3" id="KW-1185">Reference proteome</keyword>
<dbReference type="GO" id="GO:0006360">
    <property type="term" value="P:transcription by RNA polymerase I"/>
    <property type="evidence" value="ECO:0007669"/>
    <property type="project" value="InterPro"/>
</dbReference>
<dbReference type="EMBL" id="AVOT02003718">
    <property type="protein sequence ID" value="MBW0474384.1"/>
    <property type="molecule type" value="Genomic_DNA"/>
</dbReference>
<sequence length="284" mass="30930">MSDQESASIASSYSSEFDDELPTQRSDHPLEVPPDYHSLAPSSTHDSCLVSALNVQDIDLADLWTIRLPSGLKPKHLSNLSLDLSSIDTSGTESGSQKVAEVKAGNVVYDVFAECIPNDGRAIAKASNGTQELAPETKEALQLLPLLPDQNNEVRNTHIVAAPKQITKVIFFRRQLSVPENSSASIFKSSLLTKKTSVVTPKTKRPQPPGLEARNIPFGANSPGLEYNMHASNAFHTQAPTKSRPITSSNARAKRLKNTVFSRTQRMSIGLEPLYANFCCNSFP</sequence>
<dbReference type="InterPro" id="IPR013240">
    <property type="entry name" value="DNA-dir_RNA_pol1_su_RPA34"/>
</dbReference>
<reference evidence="2" key="1">
    <citation type="submission" date="2021-03" db="EMBL/GenBank/DDBJ databases">
        <title>Draft genome sequence of rust myrtle Austropuccinia psidii MF-1, a brazilian biotype.</title>
        <authorList>
            <person name="Quecine M.C."/>
            <person name="Pachon D.M.R."/>
            <person name="Bonatelli M.L."/>
            <person name="Correr F.H."/>
            <person name="Franceschini L.M."/>
            <person name="Leite T.F."/>
            <person name="Margarido G.R.A."/>
            <person name="Almeida C.A."/>
            <person name="Ferrarezi J.A."/>
            <person name="Labate C.A."/>
        </authorList>
    </citation>
    <scope>NUCLEOTIDE SEQUENCE</scope>
    <source>
        <strain evidence="2">MF-1</strain>
    </source>
</reference>
<feature type="region of interest" description="Disordered" evidence="1">
    <location>
        <begin position="1"/>
        <end position="39"/>
    </location>
</feature>
<feature type="compositionally biased region" description="Low complexity" evidence="1">
    <location>
        <begin position="1"/>
        <end position="15"/>
    </location>
</feature>
<dbReference type="Pfam" id="PF08208">
    <property type="entry name" value="RNA_polI_A34"/>
    <property type="match status" value="1"/>
</dbReference>
<evidence type="ECO:0000256" key="1">
    <source>
        <dbReference type="SAM" id="MobiDB-lite"/>
    </source>
</evidence>
<evidence type="ECO:0000313" key="3">
    <source>
        <dbReference type="Proteomes" id="UP000765509"/>
    </source>
</evidence>
<dbReference type="Gene3D" id="6.20.250.70">
    <property type="match status" value="1"/>
</dbReference>
<proteinExistence type="predicted"/>
<dbReference type="Proteomes" id="UP000765509">
    <property type="component" value="Unassembled WGS sequence"/>
</dbReference>
<comment type="caution">
    <text evidence="2">The sequence shown here is derived from an EMBL/GenBank/DDBJ whole genome shotgun (WGS) entry which is preliminary data.</text>
</comment>
<protein>
    <submittedName>
        <fullName evidence="2">Uncharacterized protein</fullName>
    </submittedName>
</protein>
<gene>
    <name evidence="2" type="ORF">O181_014099</name>
</gene>
<organism evidence="2 3">
    <name type="scientific">Austropuccinia psidii MF-1</name>
    <dbReference type="NCBI Taxonomy" id="1389203"/>
    <lineage>
        <taxon>Eukaryota</taxon>
        <taxon>Fungi</taxon>
        <taxon>Dikarya</taxon>
        <taxon>Basidiomycota</taxon>
        <taxon>Pucciniomycotina</taxon>
        <taxon>Pucciniomycetes</taxon>
        <taxon>Pucciniales</taxon>
        <taxon>Sphaerophragmiaceae</taxon>
        <taxon>Austropuccinia</taxon>
    </lineage>
</organism>
<accession>A0A9Q3GPI9</accession>
<name>A0A9Q3GPI9_9BASI</name>